<keyword evidence="5" id="KW-0498">Mitosis</keyword>
<dbReference type="GO" id="GO:0000070">
    <property type="term" value="P:mitotic sister chromatid segregation"/>
    <property type="evidence" value="ECO:0007669"/>
    <property type="project" value="TreeGrafter"/>
</dbReference>
<dbReference type="PANTHER" id="PTHR14527">
    <property type="entry name" value="PROTEIN MIS12 HOMOLOG"/>
    <property type="match status" value="1"/>
</dbReference>
<evidence type="ECO:0000313" key="12">
    <source>
        <dbReference type="EMBL" id="PCH44640.1"/>
    </source>
</evidence>
<feature type="transmembrane region" description="Helical" evidence="11">
    <location>
        <begin position="154"/>
        <end position="175"/>
    </location>
</feature>
<dbReference type="OrthoDB" id="1884855at2759"/>
<evidence type="ECO:0000256" key="11">
    <source>
        <dbReference type="SAM" id="Phobius"/>
    </source>
</evidence>
<dbReference type="GO" id="GO:0000444">
    <property type="term" value="C:MIS12/MIND type complex"/>
    <property type="evidence" value="ECO:0007669"/>
    <property type="project" value="TreeGrafter"/>
</dbReference>
<evidence type="ECO:0000256" key="9">
    <source>
        <dbReference type="ARBA" id="ARBA00023328"/>
    </source>
</evidence>
<keyword evidence="9" id="KW-0137">Centromere</keyword>
<keyword evidence="4" id="KW-0132">Cell division</keyword>
<dbReference type="GO" id="GO:0051382">
    <property type="term" value="P:kinetochore assembly"/>
    <property type="evidence" value="ECO:0007669"/>
    <property type="project" value="TreeGrafter"/>
</dbReference>
<dbReference type="InterPro" id="IPR008685">
    <property type="entry name" value="Centromere_Mis12"/>
</dbReference>
<dbReference type="Proteomes" id="UP000218811">
    <property type="component" value="Unassembled WGS sequence"/>
</dbReference>
<dbReference type="GO" id="GO:0051301">
    <property type="term" value="P:cell division"/>
    <property type="evidence" value="ECO:0007669"/>
    <property type="project" value="UniProtKB-KW"/>
</dbReference>
<evidence type="ECO:0000256" key="7">
    <source>
        <dbReference type="ARBA" id="ARBA00023054"/>
    </source>
</evidence>
<keyword evidence="11" id="KW-0472">Membrane</keyword>
<dbReference type="AlphaFoldDB" id="A0A2H3JR45"/>
<dbReference type="STRING" id="742152.A0A2H3JR45"/>
<dbReference type="GO" id="GO:0005634">
    <property type="term" value="C:nucleus"/>
    <property type="evidence" value="ECO:0007669"/>
    <property type="project" value="InterPro"/>
</dbReference>
<dbReference type="EMBL" id="KB468168">
    <property type="protein sequence ID" value="PCH44640.1"/>
    <property type="molecule type" value="Genomic_DNA"/>
</dbReference>
<proteinExistence type="inferred from homology"/>
<feature type="region of interest" description="Disordered" evidence="10">
    <location>
        <begin position="538"/>
        <end position="561"/>
    </location>
</feature>
<dbReference type="OMA" id="FAANIFT"/>
<accession>A0A2H3JR45</accession>
<evidence type="ECO:0000256" key="8">
    <source>
        <dbReference type="ARBA" id="ARBA00023306"/>
    </source>
</evidence>
<keyword evidence="13" id="KW-1185">Reference proteome</keyword>
<reference evidence="12 13" key="1">
    <citation type="journal article" date="2012" name="Science">
        <title>The Paleozoic origin of enzymatic lignin decomposition reconstructed from 31 fungal genomes.</title>
        <authorList>
            <person name="Floudas D."/>
            <person name="Binder M."/>
            <person name="Riley R."/>
            <person name="Barry K."/>
            <person name="Blanchette R.A."/>
            <person name="Henrissat B."/>
            <person name="Martinez A.T."/>
            <person name="Otillar R."/>
            <person name="Spatafora J.W."/>
            <person name="Yadav J.S."/>
            <person name="Aerts A."/>
            <person name="Benoit I."/>
            <person name="Boyd A."/>
            <person name="Carlson A."/>
            <person name="Copeland A."/>
            <person name="Coutinho P.M."/>
            <person name="de Vries R.P."/>
            <person name="Ferreira P."/>
            <person name="Findley K."/>
            <person name="Foster B."/>
            <person name="Gaskell J."/>
            <person name="Glotzer D."/>
            <person name="Gorecki P."/>
            <person name="Heitman J."/>
            <person name="Hesse C."/>
            <person name="Hori C."/>
            <person name="Igarashi K."/>
            <person name="Jurgens J.A."/>
            <person name="Kallen N."/>
            <person name="Kersten P."/>
            <person name="Kohler A."/>
            <person name="Kuees U."/>
            <person name="Kumar T.K.A."/>
            <person name="Kuo A."/>
            <person name="LaButti K."/>
            <person name="Larrondo L.F."/>
            <person name="Lindquist E."/>
            <person name="Ling A."/>
            <person name="Lombard V."/>
            <person name="Lucas S."/>
            <person name="Lundell T."/>
            <person name="Martin R."/>
            <person name="McLaughlin D.J."/>
            <person name="Morgenstern I."/>
            <person name="Morin E."/>
            <person name="Murat C."/>
            <person name="Nagy L.G."/>
            <person name="Nolan M."/>
            <person name="Ohm R.A."/>
            <person name="Patyshakuliyeva A."/>
            <person name="Rokas A."/>
            <person name="Ruiz-Duenas F.J."/>
            <person name="Sabat G."/>
            <person name="Salamov A."/>
            <person name="Samejima M."/>
            <person name="Schmutz J."/>
            <person name="Slot J.C."/>
            <person name="St John F."/>
            <person name="Stenlid J."/>
            <person name="Sun H."/>
            <person name="Sun S."/>
            <person name="Syed K."/>
            <person name="Tsang A."/>
            <person name="Wiebenga A."/>
            <person name="Young D."/>
            <person name="Pisabarro A."/>
            <person name="Eastwood D.C."/>
            <person name="Martin F."/>
            <person name="Cullen D."/>
            <person name="Grigoriev I.V."/>
            <person name="Hibbett D.S."/>
        </authorList>
    </citation>
    <scope>NUCLEOTIDE SEQUENCE [LARGE SCALE GENOMIC DNA]</scope>
    <source>
        <strain evidence="12 13">MD-104</strain>
    </source>
</reference>
<evidence type="ECO:0000256" key="3">
    <source>
        <dbReference type="ARBA" id="ARBA00022454"/>
    </source>
</evidence>
<gene>
    <name evidence="12" type="ORF">WOLCODRAFT_105424</name>
</gene>
<feature type="transmembrane region" description="Helical" evidence="11">
    <location>
        <begin position="123"/>
        <end position="142"/>
    </location>
</feature>
<feature type="transmembrane region" description="Helical" evidence="11">
    <location>
        <begin position="195"/>
        <end position="214"/>
    </location>
</feature>
<sequence>MEDSIVSTAFYIHPHFTCTYFKIRRFCPLGEQSNLLRSVNDAIYIGGMAWGLNTAVFYLSISTILHSRPRYRWLWMVLVSSLWAAATVNIACIMRFNELAWIDNPHYRGGANAFYDNNQKLPVNLAAAFTVTVNLILADGFLMARCHVMWRKLYVSIPLGLVYLAALAFAIMLSYFESVDPTVSFWISTQVAGGWLYKVISGSLHTIYTILILSRLIYFRRNLPGMLTHRSKSELLGATAMLVESAVPYSIISIVWMVLSALWMFAANIFTPLLVQLQSITVGLIVIRIATGRAWSLNVFHEVEHKADTFRDEVGDSAMSVTVTGRVEQYPQTRSTSANLTTMTAPPPSAPSILVPEIISFVPQFLLDDIINIANDATRQAVDAMEAFLERRDAARDAMDDGKGTEDLERGLNSFQTLLESHVDIAFDFFEAWSLRNIFVVPADLPVVVPHHNGLDFTQPEEKETELLSEIKDLRKQIQAQRKLRRLYTHAVRMSAIQLAQSRQQYERISFLNSPQLKALVPLSGEFHQMYTAVSSLPSIDPSAPPEQSSQPEPGKRQWETSKRGYINWAIEQLMMRAKDQVMGNGTVSEGSSAIGATASAAYSVGSAQDIQAVLENTAGKEAVSVLATRNESNNRMDTS</sequence>
<protein>
    <submittedName>
        <fullName evidence="12">Uncharacterized protein</fullName>
    </submittedName>
</protein>
<organism evidence="12 13">
    <name type="scientific">Wolfiporia cocos (strain MD-104)</name>
    <name type="common">Brown rot fungus</name>
    <dbReference type="NCBI Taxonomy" id="742152"/>
    <lineage>
        <taxon>Eukaryota</taxon>
        <taxon>Fungi</taxon>
        <taxon>Dikarya</taxon>
        <taxon>Basidiomycota</taxon>
        <taxon>Agaricomycotina</taxon>
        <taxon>Agaricomycetes</taxon>
        <taxon>Polyporales</taxon>
        <taxon>Phaeolaceae</taxon>
        <taxon>Wolfiporia</taxon>
    </lineage>
</organism>
<evidence type="ECO:0000256" key="4">
    <source>
        <dbReference type="ARBA" id="ARBA00022618"/>
    </source>
</evidence>
<evidence type="ECO:0000256" key="10">
    <source>
        <dbReference type="SAM" id="MobiDB-lite"/>
    </source>
</evidence>
<keyword evidence="11" id="KW-0812">Transmembrane</keyword>
<comment type="similarity">
    <text evidence="2">Belongs to the mis12 family.</text>
</comment>
<keyword evidence="11" id="KW-1133">Transmembrane helix</keyword>
<comment type="subcellular location">
    <subcellularLocation>
        <location evidence="1">Chromosome</location>
        <location evidence="1">Centromere</location>
        <location evidence="1">Kinetochore</location>
    </subcellularLocation>
</comment>
<feature type="transmembrane region" description="Helical" evidence="11">
    <location>
        <begin position="73"/>
        <end position="96"/>
    </location>
</feature>
<evidence type="ECO:0000256" key="1">
    <source>
        <dbReference type="ARBA" id="ARBA00004629"/>
    </source>
</evidence>
<keyword evidence="7" id="KW-0175">Coiled coil</keyword>
<feature type="transmembrane region" description="Helical" evidence="11">
    <location>
        <begin position="235"/>
        <end position="259"/>
    </location>
</feature>
<keyword evidence="6" id="KW-0995">Kinetochore</keyword>
<name>A0A2H3JR45_WOLCO</name>
<keyword evidence="8" id="KW-0131">Cell cycle</keyword>
<dbReference type="PANTHER" id="PTHR14527:SF2">
    <property type="entry name" value="PROTEIN MIS12 HOMOLOG"/>
    <property type="match status" value="1"/>
</dbReference>
<evidence type="ECO:0000256" key="6">
    <source>
        <dbReference type="ARBA" id="ARBA00022838"/>
    </source>
</evidence>
<evidence type="ECO:0000313" key="13">
    <source>
        <dbReference type="Proteomes" id="UP000218811"/>
    </source>
</evidence>
<evidence type="ECO:0000256" key="5">
    <source>
        <dbReference type="ARBA" id="ARBA00022776"/>
    </source>
</evidence>
<evidence type="ECO:0000256" key="2">
    <source>
        <dbReference type="ARBA" id="ARBA00008643"/>
    </source>
</evidence>
<dbReference type="Pfam" id="PF05859">
    <property type="entry name" value="Mis12"/>
    <property type="match status" value="1"/>
</dbReference>
<keyword evidence="3" id="KW-0158">Chromosome</keyword>
<feature type="transmembrane region" description="Helical" evidence="11">
    <location>
        <begin position="42"/>
        <end position="61"/>
    </location>
</feature>